<gene>
    <name evidence="1" type="ORF">LPB04_13535</name>
</gene>
<dbReference type="KEGG" id="mlir:LPB04_13535"/>
<dbReference type="RefSeq" id="WP_193685089.1">
    <property type="nucleotide sequence ID" value="NZ_CP062941.1"/>
</dbReference>
<dbReference type="Proteomes" id="UP000593875">
    <property type="component" value="Chromosome"/>
</dbReference>
<evidence type="ECO:0000313" key="2">
    <source>
        <dbReference type="Proteomes" id="UP000593875"/>
    </source>
</evidence>
<dbReference type="AlphaFoldDB" id="A0A7L9TZB2"/>
<reference evidence="1 2" key="1">
    <citation type="submission" date="2020-10" db="EMBL/GenBank/DDBJ databases">
        <title>Genome sequencing of Massilia sp. LPB0304.</title>
        <authorList>
            <person name="Kim J."/>
        </authorList>
    </citation>
    <scope>NUCLEOTIDE SEQUENCE [LARGE SCALE GENOMIC DNA]</scope>
    <source>
        <strain evidence="1 2">LPB0304</strain>
    </source>
</reference>
<accession>A0A7L9TZB2</accession>
<keyword evidence="2" id="KW-1185">Reference proteome</keyword>
<proteinExistence type="predicted"/>
<dbReference type="EMBL" id="CP062941">
    <property type="protein sequence ID" value="QOL48038.1"/>
    <property type="molecule type" value="Genomic_DNA"/>
</dbReference>
<evidence type="ECO:0000313" key="1">
    <source>
        <dbReference type="EMBL" id="QOL48038.1"/>
    </source>
</evidence>
<sequence length="135" mass="14203">MSKQSQAVTTTVAEQQPQSLYVIGPVANALEQANAHIRAGYVFDTNLPVEFFGATGMMSFTLKLGSPTERFIEAAKVATAEAMQVQEVQRQRDIERAAAELVAARDRAAAQAAIQAKVKAAEAELAALKAAAGAA</sequence>
<protein>
    <submittedName>
        <fullName evidence="1">Uncharacterized protein</fullName>
    </submittedName>
</protein>
<name>A0A7L9TZB2_9BURK</name>
<organism evidence="1 2">
    <name type="scientific">Massilia litorea</name>
    <dbReference type="NCBI Taxonomy" id="2769491"/>
    <lineage>
        <taxon>Bacteria</taxon>
        <taxon>Pseudomonadati</taxon>
        <taxon>Pseudomonadota</taxon>
        <taxon>Betaproteobacteria</taxon>
        <taxon>Burkholderiales</taxon>
        <taxon>Oxalobacteraceae</taxon>
        <taxon>Telluria group</taxon>
        <taxon>Massilia</taxon>
    </lineage>
</organism>